<dbReference type="Proteomes" id="UP001501842">
    <property type="component" value="Unassembled WGS sequence"/>
</dbReference>
<protein>
    <submittedName>
        <fullName evidence="2">Uncharacterized protein</fullName>
    </submittedName>
</protein>
<proteinExistence type="predicted"/>
<evidence type="ECO:0000256" key="1">
    <source>
        <dbReference type="SAM" id="MobiDB-lite"/>
    </source>
</evidence>
<dbReference type="EMBL" id="BAAATZ010000021">
    <property type="protein sequence ID" value="GAA2732342.1"/>
    <property type="molecule type" value="Genomic_DNA"/>
</dbReference>
<name>A0ABP6GX35_9ACTN</name>
<keyword evidence="3" id="KW-1185">Reference proteome</keyword>
<organism evidence="2 3">
    <name type="scientific">Actinocorallia aurantiaca</name>
    <dbReference type="NCBI Taxonomy" id="46204"/>
    <lineage>
        <taxon>Bacteria</taxon>
        <taxon>Bacillati</taxon>
        <taxon>Actinomycetota</taxon>
        <taxon>Actinomycetes</taxon>
        <taxon>Streptosporangiales</taxon>
        <taxon>Thermomonosporaceae</taxon>
        <taxon>Actinocorallia</taxon>
    </lineage>
</organism>
<gene>
    <name evidence="2" type="ORF">GCM10010439_49860</name>
</gene>
<feature type="region of interest" description="Disordered" evidence="1">
    <location>
        <begin position="42"/>
        <end position="89"/>
    </location>
</feature>
<comment type="caution">
    <text evidence="2">The sequence shown here is derived from an EMBL/GenBank/DDBJ whole genome shotgun (WGS) entry which is preliminary data.</text>
</comment>
<sequence>MLQAMPGMAPVTRSSQVEYRAERGHFRLPASLNAYDVPAVSRARHSTAPVRQTSLRRSSRRVKAASKAATTDSQPLSSALPGSPDRFSA</sequence>
<accession>A0ABP6GX35</accession>
<evidence type="ECO:0000313" key="2">
    <source>
        <dbReference type="EMBL" id="GAA2732342.1"/>
    </source>
</evidence>
<evidence type="ECO:0000313" key="3">
    <source>
        <dbReference type="Proteomes" id="UP001501842"/>
    </source>
</evidence>
<reference evidence="3" key="1">
    <citation type="journal article" date="2019" name="Int. J. Syst. Evol. Microbiol.">
        <title>The Global Catalogue of Microorganisms (GCM) 10K type strain sequencing project: providing services to taxonomists for standard genome sequencing and annotation.</title>
        <authorList>
            <consortium name="The Broad Institute Genomics Platform"/>
            <consortium name="The Broad Institute Genome Sequencing Center for Infectious Disease"/>
            <person name="Wu L."/>
            <person name="Ma J."/>
        </authorList>
    </citation>
    <scope>NUCLEOTIDE SEQUENCE [LARGE SCALE GENOMIC DNA]</scope>
    <source>
        <strain evidence="3">JCM 8201</strain>
    </source>
</reference>